<evidence type="ECO:0000313" key="2">
    <source>
        <dbReference type="WBParaSite" id="PEQ_0000874801-mRNA-1"/>
    </source>
</evidence>
<name>A0A914RQY0_PAREQ</name>
<dbReference type="WBParaSite" id="PEQ_0000874801-mRNA-1">
    <property type="protein sequence ID" value="PEQ_0000874801-mRNA-1"/>
    <property type="gene ID" value="PEQ_0000874801"/>
</dbReference>
<dbReference type="Proteomes" id="UP000887564">
    <property type="component" value="Unplaced"/>
</dbReference>
<evidence type="ECO:0000313" key="1">
    <source>
        <dbReference type="Proteomes" id="UP000887564"/>
    </source>
</evidence>
<dbReference type="AlphaFoldDB" id="A0A914RQY0"/>
<keyword evidence="1" id="KW-1185">Reference proteome</keyword>
<protein>
    <submittedName>
        <fullName evidence="2">Uncharacterized protein</fullName>
    </submittedName>
</protein>
<organism evidence="1 2">
    <name type="scientific">Parascaris equorum</name>
    <name type="common">Equine roundworm</name>
    <dbReference type="NCBI Taxonomy" id="6256"/>
    <lineage>
        <taxon>Eukaryota</taxon>
        <taxon>Metazoa</taxon>
        <taxon>Ecdysozoa</taxon>
        <taxon>Nematoda</taxon>
        <taxon>Chromadorea</taxon>
        <taxon>Rhabditida</taxon>
        <taxon>Spirurina</taxon>
        <taxon>Ascaridomorpha</taxon>
        <taxon>Ascaridoidea</taxon>
        <taxon>Ascarididae</taxon>
        <taxon>Parascaris</taxon>
    </lineage>
</organism>
<accession>A0A914RQY0</accession>
<reference evidence="2" key="1">
    <citation type="submission" date="2022-11" db="UniProtKB">
        <authorList>
            <consortium name="WormBaseParasite"/>
        </authorList>
    </citation>
    <scope>IDENTIFICATION</scope>
</reference>
<proteinExistence type="predicted"/>
<sequence length="51" mass="6116">MQMHSTASIIQQSIKLNKAHVKNNTIFFDIRHLNGFIVFRELHINFNFTNW</sequence>